<evidence type="ECO:0000256" key="4">
    <source>
        <dbReference type="ARBA" id="ARBA00023136"/>
    </source>
</evidence>
<name>A0AAV6HMT8_9ERIC</name>
<comment type="caution">
    <text evidence="8">The sequence shown here is derived from an EMBL/GenBank/DDBJ whole genome shotgun (WGS) entry which is preliminary data.</text>
</comment>
<evidence type="ECO:0000313" key="8">
    <source>
        <dbReference type="EMBL" id="KAG5512930.1"/>
    </source>
</evidence>
<evidence type="ECO:0000256" key="6">
    <source>
        <dbReference type="SAM" id="MobiDB-lite"/>
    </source>
</evidence>
<feature type="region of interest" description="Disordered" evidence="6">
    <location>
        <begin position="92"/>
        <end position="114"/>
    </location>
</feature>
<evidence type="ECO:0000313" key="9">
    <source>
        <dbReference type="Proteomes" id="UP000823749"/>
    </source>
</evidence>
<keyword evidence="3" id="KW-1133">Transmembrane helix</keyword>
<feature type="compositionally biased region" description="Polar residues" evidence="6">
    <location>
        <begin position="68"/>
        <end position="78"/>
    </location>
</feature>
<feature type="coiled-coil region" evidence="5">
    <location>
        <begin position="1170"/>
        <end position="1197"/>
    </location>
</feature>
<dbReference type="Pfam" id="PF07738">
    <property type="entry name" value="Sad1_UNC"/>
    <property type="match status" value="1"/>
</dbReference>
<evidence type="ECO:0000256" key="1">
    <source>
        <dbReference type="ARBA" id="ARBA00004370"/>
    </source>
</evidence>
<dbReference type="GO" id="GO:0016020">
    <property type="term" value="C:membrane"/>
    <property type="evidence" value="ECO:0007669"/>
    <property type="project" value="UniProtKB-SubCell"/>
</dbReference>
<evidence type="ECO:0000256" key="5">
    <source>
        <dbReference type="SAM" id="Coils"/>
    </source>
</evidence>
<dbReference type="SUPFAM" id="SSF49785">
    <property type="entry name" value="Galactose-binding domain-like"/>
    <property type="match status" value="1"/>
</dbReference>
<feature type="domain" description="SUN" evidence="7">
    <location>
        <begin position="945"/>
        <end position="1105"/>
    </location>
</feature>
<accession>A0AAV6HMT8</accession>
<dbReference type="Proteomes" id="UP000823749">
    <property type="component" value="Unassembled WGS sequence"/>
</dbReference>
<dbReference type="InterPro" id="IPR012919">
    <property type="entry name" value="SUN_dom"/>
</dbReference>
<evidence type="ECO:0000256" key="2">
    <source>
        <dbReference type="ARBA" id="ARBA00022692"/>
    </source>
</evidence>
<proteinExistence type="predicted"/>
<protein>
    <recommendedName>
        <fullName evidence="7">SUN domain-containing protein</fullName>
    </recommendedName>
</protein>
<dbReference type="EMBL" id="JACTNZ010000032">
    <property type="protein sequence ID" value="KAG5512930.1"/>
    <property type="molecule type" value="Genomic_DNA"/>
</dbReference>
<evidence type="ECO:0000259" key="7">
    <source>
        <dbReference type="PROSITE" id="PS51469"/>
    </source>
</evidence>
<evidence type="ECO:0000256" key="3">
    <source>
        <dbReference type="ARBA" id="ARBA00022989"/>
    </source>
</evidence>
<dbReference type="InterPro" id="IPR045120">
    <property type="entry name" value="Suco/Slp1-like"/>
</dbReference>
<feature type="region of interest" description="Disordered" evidence="6">
    <location>
        <begin position="509"/>
        <end position="578"/>
    </location>
</feature>
<dbReference type="InterPro" id="IPR008979">
    <property type="entry name" value="Galactose-bd-like_sf"/>
</dbReference>
<dbReference type="PROSITE" id="PS51469">
    <property type="entry name" value="SUN"/>
    <property type="match status" value="1"/>
</dbReference>
<feature type="compositionally biased region" description="Low complexity" evidence="6">
    <location>
        <begin position="354"/>
        <end position="368"/>
    </location>
</feature>
<keyword evidence="5" id="KW-0175">Coiled coil</keyword>
<reference evidence="8" key="1">
    <citation type="submission" date="2020-08" db="EMBL/GenBank/DDBJ databases">
        <title>Plant Genome Project.</title>
        <authorList>
            <person name="Zhang R.-G."/>
        </authorList>
    </citation>
    <scope>NUCLEOTIDE SEQUENCE</scope>
    <source>
        <strain evidence="8">WSP0</strain>
        <tissue evidence="8">Leaf</tissue>
    </source>
</reference>
<feature type="region of interest" description="Disordered" evidence="6">
    <location>
        <begin position="1"/>
        <end position="80"/>
    </location>
</feature>
<keyword evidence="2" id="KW-0812">Transmembrane</keyword>
<dbReference type="PANTHER" id="PTHR12953:SF3">
    <property type="entry name" value="SUN DOMAIN-CONTAINING PROTEIN 5"/>
    <property type="match status" value="1"/>
</dbReference>
<feature type="region of interest" description="Disordered" evidence="6">
    <location>
        <begin position="667"/>
        <end position="719"/>
    </location>
</feature>
<feature type="compositionally biased region" description="Polar residues" evidence="6">
    <location>
        <begin position="313"/>
        <end position="334"/>
    </location>
</feature>
<dbReference type="PANTHER" id="PTHR12953">
    <property type="entry name" value="MEMBRANE PROTEIN CH1 RELATED"/>
    <property type="match status" value="1"/>
</dbReference>
<comment type="subcellular location">
    <subcellularLocation>
        <location evidence="1">Membrane</location>
    </subcellularLocation>
</comment>
<gene>
    <name evidence="8" type="ORF">RHGRI_038661</name>
</gene>
<dbReference type="GO" id="GO:0005737">
    <property type="term" value="C:cytoplasm"/>
    <property type="evidence" value="ECO:0007669"/>
    <property type="project" value="TreeGrafter"/>
</dbReference>
<dbReference type="Gene3D" id="2.60.120.260">
    <property type="entry name" value="Galactose-binding domain-like"/>
    <property type="match status" value="1"/>
</dbReference>
<dbReference type="GO" id="GO:0034975">
    <property type="term" value="P:protein folding in endoplasmic reticulum"/>
    <property type="evidence" value="ECO:0007669"/>
    <property type="project" value="TreeGrafter"/>
</dbReference>
<keyword evidence="9" id="KW-1185">Reference proteome</keyword>
<keyword evidence="4" id="KW-0472">Membrane</keyword>
<sequence length="1321" mass="147071">MRLSLEVGGKGVSMATNEEPKSSYDVPTVAEDEETKAEVETKASRKKVRAERTSRVINSRDQADESVSDTSPTCNSGKENAASAIMSIVQGTDRRPVKGHTHNNQTVKSSLERENPAGLRMKKIMRTAAEDKESSVLVQKLRKEIREAVRNKSSKEFGENLFDPKLLDAFRAVVAGTMNEPAKKAPALVVRDKKLLMQKGKVRENLTKKIYGIGGRRKRAWTRDCEIEFWKHRCLKPGRPEKIETLKSVLNLLKTGSHGTEIKQENEVKASNPILSRLYLADTSVFPRKDDIKPLSDLNATDPSENKGHSSMEKASTSSLGPQNPKTLQLNMVSPQVGIPLSDDKGKKSTAATNVKGESSSVSGSKVNSQKEMIGKSNDVKKDKRKWALEVLARKTATTGSSAALEKQEDKTVLKGAYPLLAQLPIDMRPVLAPSRHNKIPISVRQAQLYRVIEHFLRKANLPIIRRTADIEFAVADAVNIEKEVADRSNSKLVYVNLMSQEILHRSDIIKPNRATESDPSPTSAIPTDKSEQTTNDVSDGPMVKEGLKNAGLLSDSPPNSPHHQMGEANDEYDLSGKIGEDPEPGNVFEMDSHPDLDIYGDFEYDLEDEDFIGASAIKASKDGDCINQDPLTDGGGEEPSLAECEELYGPDKEPLTKRFPEIALIKKPSETTADGASPEKTEYSGSSQTAKASELEGESCAENLVGGDDAPDCSQTSENVLRKEKISNACTSKRSDSIKDVSQKVEAYIKEHIRPLCKSGVITVKQYRWAVEKMTEKVMKYHSKEKNAKFLIKEGEKVKKLAQHDSYVNEYEGFDPHTRRNLQVENRSMTNSSARDDKLYDSAYSLVENENKSYVNRVLIEFNASITSNDSPVLDHHPSTPEHSLRGTSEWEEAVKSFLGYPVLVCGMQHQEQLKQKTLDQIGKAHSPYLNLDEFRNITRQEKGGIASNRLANITNRLEPDGTSYNYASATKGAKVVAHNKEAKGASNILGKDHDKYLRNPCSVGGKFIIIELAEETLVDTVKIANFEHYSSNFKEFELYGSLIYPTETWSPIGKFVAANAKNAQSFKLPEPKWVRYLKLNLLSHYGSEFYCTMSVVEPSSIPESEISEQKIDGEVQNAVHTSSQGIEGIDEPQKPNLHLKSPVTSNIPDPVMEIRQQPNGRIHGDAALKILMQKVRSLEINLSVLEEYIKELNRRQGDVVPELEKELSRYSMLLEKSRSDINELLEWKKIMDKGVTDLEVWKAVVSSRMDEVVRENGMLRLASLEGEIHSFNPDFDMIMLLAGWSWSAALVENDGSSSESNHYLGYHAMFLLCVIYLGD</sequence>
<feature type="region of interest" description="Disordered" evidence="6">
    <location>
        <begin position="291"/>
        <end position="378"/>
    </location>
</feature>
<organism evidence="8 9">
    <name type="scientific">Rhododendron griersonianum</name>
    <dbReference type="NCBI Taxonomy" id="479676"/>
    <lineage>
        <taxon>Eukaryota</taxon>
        <taxon>Viridiplantae</taxon>
        <taxon>Streptophyta</taxon>
        <taxon>Embryophyta</taxon>
        <taxon>Tracheophyta</taxon>
        <taxon>Spermatophyta</taxon>
        <taxon>Magnoliopsida</taxon>
        <taxon>eudicotyledons</taxon>
        <taxon>Gunneridae</taxon>
        <taxon>Pentapetalae</taxon>
        <taxon>asterids</taxon>
        <taxon>Ericales</taxon>
        <taxon>Ericaceae</taxon>
        <taxon>Ericoideae</taxon>
        <taxon>Rhodoreae</taxon>
        <taxon>Rhododendron</taxon>
    </lineage>
</organism>